<organism evidence="3 4">
    <name type="scientific">Octopus vulgaris</name>
    <name type="common">Common octopus</name>
    <dbReference type="NCBI Taxonomy" id="6645"/>
    <lineage>
        <taxon>Eukaryota</taxon>
        <taxon>Metazoa</taxon>
        <taxon>Spiralia</taxon>
        <taxon>Lophotrochozoa</taxon>
        <taxon>Mollusca</taxon>
        <taxon>Cephalopoda</taxon>
        <taxon>Coleoidea</taxon>
        <taxon>Octopodiformes</taxon>
        <taxon>Octopoda</taxon>
        <taxon>Incirrata</taxon>
        <taxon>Octopodidae</taxon>
        <taxon>Octopus</taxon>
    </lineage>
</organism>
<dbReference type="InterPro" id="IPR004827">
    <property type="entry name" value="bZIP"/>
</dbReference>
<reference evidence="3" key="1">
    <citation type="submission" date="2023-08" db="EMBL/GenBank/DDBJ databases">
        <authorList>
            <person name="Alioto T."/>
            <person name="Alioto T."/>
            <person name="Gomez Garrido J."/>
        </authorList>
    </citation>
    <scope>NUCLEOTIDE SEQUENCE</scope>
</reference>
<feature type="compositionally biased region" description="Polar residues" evidence="1">
    <location>
        <begin position="367"/>
        <end position="394"/>
    </location>
</feature>
<dbReference type="PANTHER" id="PTHR21552:SF2">
    <property type="entry name" value="CREB3 REGULATORY FACTOR"/>
    <property type="match status" value="1"/>
</dbReference>
<protein>
    <submittedName>
        <fullName evidence="3">CREB3 regulatory factor-like isoform X1</fullName>
    </submittedName>
</protein>
<proteinExistence type="predicted"/>
<dbReference type="PANTHER" id="PTHR21552">
    <property type="entry name" value="ADULT RETINA PROTEIN"/>
    <property type="match status" value="1"/>
</dbReference>
<evidence type="ECO:0000313" key="4">
    <source>
        <dbReference type="Proteomes" id="UP001162480"/>
    </source>
</evidence>
<dbReference type="AlphaFoldDB" id="A0AA36ALH4"/>
<keyword evidence="4" id="KW-1185">Reference proteome</keyword>
<evidence type="ECO:0000313" key="3">
    <source>
        <dbReference type="EMBL" id="CAI9717192.1"/>
    </source>
</evidence>
<dbReference type="EMBL" id="OX597815">
    <property type="protein sequence ID" value="CAI9717192.1"/>
    <property type="molecule type" value="Genomic_DNA"/>
</dbReference>
<dbReference type="GO" id="GO:0000977">
    <property type="term" value="F:RNA polymerase II transcription regulatory region sequence-specific DNA binding"/>
    <property type="evidence" value="ECO:0007669"/>
    <property type="project" value="TreeGrafter"/>
</dbReference>
<gene>
    <name evidence="3" type="ORF">OCTVUL_1B029911</name>
</gene>
<accession>A0AA36ALH4</accession>
<dbReference type="GO" id="GO:0006986">
    <property type="term" value="P:response to unfolded protein"/>
    <property type="evidence" value="ECO:0007669"/>
    <property type="project" value="InterPro"/>
</dbReference>
<feature type="region of interest" description="Disordered" evidence="1">
    <location>
        <begin position="358"/>
        <end position="394"/>
    </location>
</feature>
<feature type="region of interest" description="Disordered" evidence="1">
    <location>
        <begin position="176"/>
        <end position="196"/>
    </location>
</feature>
<feature type="compositionally biased region" description="Basic and acidic residues" evidence="1">
    <location>
        <begin position="435"/>
        <end position="445"/>
    </location>
</feature>
<dbReference type="GO" id="GO:0005634">
    <property type="term" value="C:nucleus"/>
    <property type="evidence" value="ECO:0007669"/>
    <property type="project" value="TreeGrafter"/>
</dbReference>
<sequence length="735" mass="81903">MTIEQSQATIWPTNIDMDLYGNTPHSSDHMLPSDIYCMVPSPTTFSPNSPHMYEQEKDDLSLLPQLEIQNLPASGNQTQNSVNMEEFDLKPHFENNADSFIVKPRFEVAPNSPASQFTTDTIWNDSKDFHEFLQMEKTDSGPTLAELNFGDYNIDDFACDEISYVTSNNEIVPSNGTANVGTANNSNATTTNTGTNITSTVHSRMKNLQSDFLATPISKNNRSELQTSTTLQQNWDENPAPPTLGGMRVQASFNASSTKSSQIFKPLKQNHMAPSCTITCDTDSNKSKAALKLFDGNGSVPNKFLKYEDFSTGDCSHKPVDSDIDVSSSNVHLQQLLCSNQPSLQPESEMSMQAHKSQPITSHFPPSVQTQPQQMAPLSCQTVPQAPLKTQQSSVTPVETVSSCDMTISRNDTTSHLETMDEKWEQIKKLLHKEDSPKSIKRERISSTSSFTASNDDHDSNDGDMSDDSSDYEIEDYISDPESAHSPSSKETLSSSVKRREKQYFWQYNVQSKGPKGQKMRLLPEEQDPHVLNTFEDPVFELGTTSKLGLRHSGKARRGDGNDISPNPRKLHLIGQQLKKLNHDINEFVPTSDLPASVRNRTRKEKNKLASRACRLKKKAQHEANKVKLFGLEQEHRQLMTVIEHIKQKMLAALLSKKTIKCEEKGQRTSDEQSKYLNELIKRHLTTVIAGQTADYVNNVLSKVKAGDISGGLPLSKIKSSSLTVTSSDDEFSND</sequence>
<dbReference type="SUPFAM" id="SSF57959">
    <property type="entry name" value="Leucine zipper domain"/>
    <property type="match status" value="1"/>
</dbReference>
<name>A0AA36ALH4_OCTVU</name>
<feature type="region of interest" description="Disordered" evidence="1">
    <location>
        <begin position="435"/>
        <end position="472"/>
    </location>
</feature>
<feature type="compositionally biased region" description="Acidic residues" evidence="1">
    <location>
        <begin position="462"/>
        <end position="472"/>
    </location>
</feature>
<feature type="domain" description="BZIP" evidence="2">
    <location>
        <begin position="603"/>
        <end position="617"/>
    </location>
</feature>
<evidence type="ECO:0000259" key="2">
    <source>
        <dbReference type="PROSITE" id="PS00036"/>
    </source>
</evidence>
<dbReference type="Proteomes" id="UP001162480">
    <property type="component" value="Chromosome 2"/>
</dbReference>
<evidence type="ECO:0000256" key="1">
    <source>
        <dbReference type="SAM" id="MobiDB-lite"/>
    </source>
</evidence>
<dbReference type="GO" id="GO:0000981">
    <property type="term" value="F:DNA-binding transcription factor activity, RNA polymerase II-specific"/>
    <property type="evidence" value="ECO:0007669"/>
    <property type="project" value="TreeGrafter"/>
</dbReference>
<dbReference type="InterPro" id="IPR039165">
    <property type="entry name" value="CREBRF"/>
</dbReference>
<dbReference type="PROSITE" id="PS00036">
    <property type="entry name" value="BZIP_BASIC"/>
    <property type="match status" value="1"/>
</dbReference>
<dbReference type="CDD" id="cd14809">
    <property type="entry name" value="bZIP_AUREO-like"/>
    <property type="match status" value="1"/>
</dbReference>
<dbReference type="InterPro" id="IPR046347">
    <property type="entry name" value="bZIP_sf"/>
</dbReference>